<dbReference type="Proteomes" id="UP001246690">
    <property type="component" value="Chromosome"/>
</dbReference>
<organism evidence="4 5">
    <name type="scientific">Buttiauxella selenatireducens</name>
    <dbReference type="NCBI Taxonomy" id="3073902"/>
    <lineage>
        <taxon>Bacteria</taxon>
        <taxon>Pseudomonadati</taxon>
        <taxon>Pseudomonadota</taxon>
        <taxon>Gammaproteobacteria</taxon>
        <taxon>Enterobacterales</taxon>
        <taxon>Enterobacteriaceae</taxon>
        <taxon>Buttiauxella</taxon>
    </lineage>
</organism>
<name>A0ABY9SEY1_9ENTR</name>
<accession>A0ABY9SEY1</accession>
<feature type="transmembrane region" description="Helical" evidence="1">
    <location>
        <begin position="231"/>
        <end position="252"/>
    </location>
</feature>
<evidence type="ECO:0000256" key="1">
    <source>
        <dbReference type="SAM" id="Phobius"/>
    </source>
</evidence>
<evidence type="ECO:0000313" key="4">
    <source>
        <dbReference type="EMBL" id="WMY76068.1"/>
    </source>
</evidence>
<evidence type="ECO:0000259" key="3">
    <source>
        <dbReference type="Pfam" id="PF12486"/>
    </source>
</evidence>
<dbReference type="RefSeq" id="WP_309878498.1">
    <property type="nucleotide sequence ID" value="NZ_CP133838.1"/>
</dbReference>
<keyword evidence="5" id="KW-1185">Reference proteome</keyword>
<gene>
    <name evidence="4" type="ORF">RHD99_09085</name>
</gene>
<protein>
    <submittedName>
        <fullName evidence="4">VasL domain-containing protein</fullName>
    </submittedName>
</protein>
<dbReference type="Pfam" id="PF12486">
    <property type="entry name" value="VasL"/>
    <property type="match status" value="1"/>
</dbReference>
<dbReference type="InterPro" id="IPR010657">
    <property type="entry name" value="ImpA_N"/>
</dbReference>
<keyword evidence="1" id="KW-0472">Membrane</keyword>
<proteinExistence type="predicted"/>
<feature type="domain" description="ImpA C-terminal" evidence="3">
    <location>
        <begin position="269"/>
        <end position="406"/>
    </location>
</feature>
<dbReference type="InterPro" id="IPR021069">
    <property type="entry name" value="ImpA_C"/>
</dbReference>
<evidence type="ECO:0000313" key="5">
    <source>
        <dbReference type="Proteomes" id="UP001246690"/>
    </source>
</evidence>
<reference evidence="4 5" key="1">
    <citation type="submission" date="2023-09" db="EMBL/GenBank/DDBJ databases">
        <title>Buttiauxella selenatireducens sp. nov., isolated from the rhizosphere of Cardamine hupingshanesis.</title>
        <authorList>
            <person name="Zhang S."/>
            <person name="Xu Z."/>
            <person name="Wang H."/>
            <person name="Guo Y."/>
        </authorList>
    </citation>
    <scope>NUCLEOTIDE SEQUENCE [LARGE SCALE GENOMIC DNA]</scope>
    <source>
        <strain evidence="4 5">R73</strain>
    </source>
</reference>
<dbReference type="Pfam" id="PF06812">
    <property type="entry name" value="ImpA_N"/>
    <property type="match status" value="1"/>
</dbReference>
<keyword evidence="1" id="KW-0812">Transmembrane</keyword>
<dbReference type="PANTHER" id="PTHR37024">
    <property type="entry name" value="TYPE VI SECRETION SYSTEM DUF2094 AND IMPA-RELATED DOMAIN PROTEIN"/>
    <property type="match status" value="1"/>
</dbReference>
<feature type="domain" description="ImpA N-terminal" evidence="2">
    <location>
        <begin position="10"/>
        <end position="111"/>
    </location>
</feature>
<dbReference type="PANTHER" id="PTHR37024:SF5">
    <property type="entry name" value="IMPA N-TERMINAL DOMAIN-CONTAINING PROTEIN"/>
    <property type="match status" value="1"/>
</dbReference>
<evidence type="ECO:0000259" key="2">
    <source>
        <dbReference type="Pfam" id="PF06812"/>
    </source>
</evidence>
<dbReference type="EMBL" id="CP133838">
    <property type="protein sequence ID" value="WMY76068.1"/>
    <property type="molecule type" value="Genomic_DNA"/>
</dbReference>
<keyword evidence="1" id="KW-1133">Transmembrane helix</keyword>
<sequence length="414" mass="46035">MHDVQPRPVKTGSDPRTLADFIALREEMAKLSHPARPDVDWKQAEALSLSLFERNGVELQTGAWYTLARCHLARVSGMNEGLAILNALLNYQWAQLWPQPVHARAEILNGLFQRLQTTFRTFSLSHRDVPSLMQAENLLATLDDVLTRQALKHACQTAPLMQQVHNARVRLENSASPEEATAAIALPPQARVSPSALDTAPHISRQVYVLRPEPEVKVEVVRETLPSPKRWPVFAAGVVSALVVGALALWGWHTLHPADNTLPVTANDAALTALGQQSPVWLLDYGFALAAKAPPEERDRLKAQWQQRIAGNALPPEALSGWHQGMEGLNEMTRRLNELDERKGKYLTGSELKSMVFAITQNFGRSVPAEEQLYLLSQTPQGTPLPPALVSQTEQHLEQLLNRYTLIKQQVETP</sequence>